<evidence type="ECO:0000313" key="8">
    <source>
        <dbReference type="EMBL" id="MDE4908167.1"/>
    </source>
</evidence>
<comment type="caution">
    <text evidence="8">The sequence shown here is derived from an EMBL/GenBank/DDBJ whole genome shotgun (WGS) entry which is preliminary data.</text>
</comment>
<dbReference type="InterPro" id="IPR028362">
    <property type="entry name" value="AlgI"/>
</dbReference>
<keyword evidence="6 7" id="KW-0472">Membrane</keyword>
<feature type="transmembrane region" description="Helical" evidence="7">
    <location>
        <begin position="26"/>
        <end position="45"/>
    </location>
</feature>
<feature type="transmembrane region" description="Helical" evidence="7">
    <location>
        <begin position="397"/>
        <end position="418"/>
    </location>
</feature>
<evidence type="ECO:0000256" key="3">
    <source>
        <dbReference type="ARBA" id="ARBA00022475"/>
    </source>
</evidence>
<dbReference type="InterPro" id="IPR004299">
    <property type="entry name" value="MBOAT_fam"/>
</dbReference>
<dbReference type="AlphaFoldDB" id="A0A9Q4KU94"/>
<comment type="subcellular location">
    <subcellularLocation>
        <location evidence="1">Cell membrane</location>
        <topology evidence="1">Multi-pass membrane protein</topology>
    </subcellularLocation>
</comment>
<feature type="transmembrane region" description="Helical" evidence="7">
    <location>
        <begin position="65"/>
        <end position="83"/>
    </location>
</feature>
<name>A0A9Q4KU94_9EURY</name>
<keyword evidence="3" id="KW-1003">Cell membrane</keyword>
<dbReference type="PANTHER" id="PTHR13285">
    <property type="entry name" value="ACYLTRANSFERASE"/>
    <property type="match status" value="1"/>
</dbReference>
<evidence type="ECO:0000256" key="5">
    <source>
        <dbReference type="ARBA" id="ARBA00022989"/>
    </source>
</evidence>
<reference evidence="8" key="1">
    <citation type="submission" date="2022-01" db="EMBL/GenBank/DDBJ databases">
        <title>Draft genome of Methanogenium marinum DSM 15558.</title>
        <authorList>
            <person name="Chen S.-C."/>
            <person name="You Y.-T."/>
        </authorList>
    </citation>
    <scope>NUCLEOTIDE SEQUENCE</scope>
    <source>
        <strain evidence="8">DSM 15558</strain>
    </source>
</reference>
<evidence type="ECO:0000313" key="9">
    <source>
        <dbReference type="Proteomes" id="UP001143747"/>
    </source>
</evidence>
<organism evidence="8 9">
    <name type="scientific">Methanogenium marinum</name>
    <dbReference type="NCBI Taxonomy" id="348610"/>
    <lineage>
        <taxon>Archaea</taxon>
        <taxon>Methanobacteriati</taxon>
        <taxon>Methanobacteriota</taxon>
        <taxon>Stenosarchaea group</taxon>
        <taxon>Methanomicrobia</taxon>
        <taxon>Methanomicrobiales</taxon>
        <taxon>Methanomicrobiaceae</taxon>
        <taxon>Methanogenium</taxon>
    </lineage>
</organism>
<keyword evidence="9" id="KW-1185">Reference proteome</keyword>
<accession>A0A9Q4KU94</accession>
<proteinExistence type="inferred from homology"/>
<dbReference type="EMBL" id="JAKELO010000002">
    <property type="protein sequence ID" value="MDE4908167.1"/>
    <property type="molecule type" value="Genomic_DNA"/>
</dbReference>
<dbReference type="GO" id="GO:0042121">
    <property type="term" value="P:alginic acid biosynthetic process"/>
    <property type="evidence" value="ECO:0007669"/>
    <property type="project" value="InterPro"/>
</dbReference>
<dbReference type="GO" id="GO:0005886">
    <property type="term" value="C:plasma membrane"/>
    <property type="evidence" value="ECO:0007669"/>
    <property type="project" value="UniProtKB-SubCell"/>
</dbReference>
<comment type="similarity">
    <text evidence="2">Belongs to the membrane-bound acyltransferase family.</text>
</comment>
<sequence length="431" mass="48959">MAIVTLITYYCGQEIYLSTDLKKRKILLFIAVSSTLAILGYFKYFNFTIVTINNILNISYPLSDILLPIGISFYTFQALSYVFDIYRETLAPSESLKEYALFVSFFPQLVAGPIVRASELLPQLKESISITHQNLQLGITLILWGAFKKVVISDNLSPIVNATLSNPIGHNSIDIIGVTFLFGIQIYCDFSGYTDIAIGTARIVGINLPINFLRPYLSQNPTDFWRRWHITLGRYIRDYLYIPLGGNRKGKFRTDINLLCTMLVCGLWHGAAWNYVIWGGFHGVLLLVDKSVHKISFKTANVERARKLKNPKIIISILITQYFVFLGWLLFRVGDPDNLIYCIKKYVLFDFDLTMSEIIIVVSLISVICIIIMGSVNQKISSFFDGVITKDWLELIGSCRFTCWVAYVGIIGVAFLALSPNQSTEFIYFQF</sequence>
<dbReference type="PIRSF" id="PIRSF500217">
    <property type="entry name" value="AlgI"/>
    <property type="match status" value="1"/>
</dbReference>
<evidence type="ECO:0000256" key="2">
    <source>
        <dbReference type="ARBA" id="ARBA00010323"/>
    </source>
</evidence>
<dbReference type="InterPro" id="IPR024194">
    <property type="entry name" value="Ac/AlaTfrase_AlgI/DltB"/>
</dbReference>
<evidence type="ECO:0000256" key="1">
    <source>
        <dbReference type="ARBA" id="ARBA00004651"/>
    </source>
</evidence>
<evidence type="ECO:0000256" key="6">
    <source>
        <dbReference type="ARBA" id="ARBA00023136"/>
    </source>
</evidence>
<protein>
    <submittedName>
        <fullName evidence="8">Uncharacterized protein</fullName>
    </submittedName>
</protein>
<dbReference type="InterPro" id="IPR051085">
    <property type="entry name" value="MB_O-acyltransferase"/>
</dbReference>
<evidence type="ECO:0000256" key="7">
    <source>
        <dbReference type="SAM" id="Phobius"/>
    </source>
</evidence>
<dbReference type="PANTHER" id="PTHR13285:SF18">
    <property type="entry name" value="PROTEIN-CYSTEINE N-PALMITOYLTRANSFERASE RASP"/>
    <property type="match status" value="1"/>
</dbReference>
<dbReference type="Proteomes" id="UP001143747">
    <property type="component" value="Unassembled WGS sequence"/>
</dbReference>
<dbReference type="Pfam" id="PF03062">
    <property type="entry name" value="MBOAT"/>
    <property type="match status" value="1"/>
</dbReference>
<feature type="transmembrane region" description="Helical" evidence="7">
    <location>
        <begin position="358"/>
        <end position="376"/>
    </location>
</feature>
<keyword evidence="4 7" id="KW-0812">Transmembrane</keyword>
<feature type="transmembrane region" description="Helical" evidence="7">
    <location>
        <begin position="275"/>
        <end position="292"/>
    </location>
</feature>
<feature type="transmembrane region" description="Helical" evidence="7">
    <location>
        <begin position="313"/>
        <end position="331"/>
    </location>
</feature>
<keyword evidence="5 7" id="KW-1133">Transmembrane helix</keyword>
<dbReference type="PIRSF" id="PIRSF016636">
    <property type="entry name" value="AlgI_DltB"/>
    <property type="match status" value="1"/>
</dbReference>
<evidence type="ECO:0000256" key="4">
    <source>
        <dbReference type="ARBA" id="ARBA00022692"/>
    </source>
</evidence>
<dbReference type="GO" id="GO:0016746">
    <property type="term" value="F:acyltransferase activity"/>
    <property type="evidence" value="ECO:0007669"/>
    <property type="project" value="InterPro"/>
</dbReference>
<gene>
    <name evidence="8" type="ORF">L0665_06035</name>
</gene>